<dbReference type="Pfam" id="PF00085">
    <property type="entry name" value="Thioredoxin"/>
    <property type="match status" value="1"/>
</dbReference>
<keyword evidence="3" id="KW-1185">Reference proteome</keyword>
<dbReference type="EMBL" id="CP070969">
    <property type="protein sequence ID" value="QSF42477.1"/>
    <property type="molecule type" value="Genomic_DNA"/>
</dbReference>
<dbReference type="Proteomes" id="UP000663452">
    <property type="component" value="Chromosome"/>
</dbReference>
<gene>
    <name evidence="2" type="ORF">JRJ22_14150</name>
</gene>
<evidence type="ECO:0000313" key="2">
    <source>
        <dbReference type="EMBL" id="QSF42477.1"/>
    </source>
</evidence>
<dbReference type="InterPro" id="IPR013766">
    <property type="entry name" value="Thioredoxin_domain"/>
</dbReference>
<proteinExistence type="predicted"/>
<reference evidence="2 3" key="1">
    <citation type="submission" date="2021-02" db="EMBL/GenBank/DDBJ databases">
        <title>Paenibacillus tianjinensis sp. nov.</title>
        <authorList>
            <person name="Liu H."/>
        </authorList>
    </citation>
    <scope>NUCLEOTIDE SEQUENCE [LARGE SCALE GENOMIC DNA]</scope>
    <source>
        <strain evidence="2 3">TB2019</strain>
    </source>
</reference>
<dbReference type="Gene3D" id="3.40.30.10">
    <property type="entry name" value="Glutaredoxin"/>
    <property type="match status" value="1"/>
</dbReference>
<sequence>MRQSVRNLLLFTVTACPMGRSMKTVVQEVVNQMERMEYKLVYADVQEEITNQYGVTHNPTLVFLDEQERECYRVEGFKETQKIIDIIQHIDSGELTATHNIQNALVRQERYTVYLFKGNKPVPVEMTYTNKTAVVAPRITAIRQLLAAKKEGLENPFPPNSELLEIDFADHKATIKIQVHSSGSSMAVEKMQIAVLYTLGHFGIQKVNLQFIRTL</sequence>
<dbReference type="RefSeq" id="WP_206100178.1">
    <property type="nucleotide sequence ID" value="NZ_CP070969.1"/>
</dbReference>
<protein>
    <submittedName>
        <fullName evidence="2">GerMN domain-containing protein</fullName>
    </submittedName>
</protein>
<feature type="domain" description="Thioredoxin" evidence="1">
    <location>
        <begin position="7"/>
        <end position="88"/>
    </location>
</feature>
<dbReference type="SUPFAM" id="SSF52833">
    <property type="entry name" value="Thioredoxin-like"/>
    <property type="match status" value="1"/>
</dbReference>
<dbReference type="CDD" id="cd02947">
    <property type="entry name" value="TRX_family"/>
    <property type="match status" value="1"/>
</dbReference>
<name>A0ABX7L3Y3_9BACL</name>
<evidence type="ECO:0000313" key="3">
    <source>
        <dbReference type="Proteomes" id="UP000663452"/>
    </source>
</evidence>
<evidence type="ECO:0000259" key="1">
    <source>
        <dbReference type="Pfam" id="PF00085"/>
    </source>
</evidence>
<dbReference type="InterPro" id="IPR036249">
    <property type="entry name" value="Thioredoxin-like_sf"/>
</dbReference>
<accession>A0ABX7L3Y3</accession>
<organism evidence="2 3">
    <name type="scientific">Paenibacillus tianjinensis</name>
    <dbReference type="NCBI Taxonomy" id="2810347"/>
    <lineage>
        <taxon>Bacteria</taxon>
        <taxon>Bacillati</taxon>
        <taxon>Bacillota</taxon>
        <taxon>Bacilli</taxon>
        <taxon>Bacillales</taxon>
        <taxon>Paenibacillaceae</taxon>
        <taxon>Paenibacillus</taxon>
    </lineage>
</organism>